<comment type="caution">
    <text evidence="1">The sequence shown here is derived from an EMBL/GenBank/DDBJ whole genome shotgun (WGS) entry which is preliminary data.</text>
</comment>
<dbReference type="RefSeq" id="WP_138618835.1">
    <property type="nucleotide sequence ID" value="NZ_VCAO01000006.1"/>
</dbReference>
<accession>A0A5S3P7A0</accession>
<gene>
    <name evidence="1" type="ORF">FEV51_10865</name>
</gene>
<sequence length="100" mass="10740">MARTSSKTWPELASESWLLASDAAVVIWLRSMRLMMGGPLAAREAERMVSEKLTASMTLLPALMQGGLTQTPEALGAKALAHYRAPVAANRKRLSGSSRA</sequence>
<protein>
    <recommendedName>
        <fullName evidence="3">Antifreeze protein</fullName>
    </recommendedName>
</protein>
<proteinExistence type="predicted"/>
<evidence type="ECO:0008006" key="3">
    <source>
        <dbReference type="Google" id="ProtNLM"/>
    </source>
</evidence>
<name>A0A5S3P7A0_9SPHN</name>
<organism evidence="1 2">
    <name type="scientific">Qipengyuania marisflavi</name>
    <dbReference type="NCBI Taxonomy" id="2486356"/>
    <lineage>
        <taxon>Bacteria</taxon>
        <taxon>Pseudomonadati</taxon>
        <taxon>Pseudomonadota</taxon>
        <taxon>Alphaproteobacteria</taxon>
        <taxon>Sphingomonadales</taxon>
        <taxon>Erythrobacteraceae</taxon>
        <taxon>Qipengyuania</taxon>
    </lineage>
</organism>
<evidence type="ECO:0000313" key="1">
    <source>
        <dbReference type="EMBL" id="TMM46726.1"/>
    </source>
</evidence>
<dbReference type="EMBL" id="VCAO01000006">
    <property type="protein sequence ID" value="TMM46726.1"/>
    <property type="molecule type" value="Genomic_DNA"/>
</dbReference>
<dbReference type="Proteomes" id="UP000309668">
    <property type="component" value="Unassembled WGS sequence"/>
</dbReference>
<dbReference type="AlphaFoldDB" id="A0A5S3P7A0"/>
<dbReference type="OrthoDB" id="7432973at2"/>
<evidence type="ECO:0000313" key="2">
    <source>
        <dbReference type="Proteomes" id="UP000309668"/>
    </source>
</evidence>
<keyword evidence="2" id="KW-1185">Reference proteome</keyword>
<reference evidence="1 2" key="1">
    <citation type="submission" date="2019-05" db="EMBL/GenBank/DDBJ databases">
        <title>Erythrobacter marisflavi sp. nov., isolated from isolated from water of an estuary environment.</title>
        <authorList>
            <person name="Yoon J.-H."/>
        </authorList>
    </citation>
    <scope>NUCLEOTIDE SEQUENCE [LARGE SCALE GENOMIC DNA]</scope>
    <source>
        <strain evidence="1 2">KEM-5</strain>
    </source>
</reference>